<dbReference type="GO" id="GO:0042761">
    <property type="term" value="P:very long-chain fatty acid biosynthetic process"/>
    <property type="evidence" value="ECO:0007669"/>
    <property type="project" value="TreeGrafter"/>
</dbReference>
<organism evidence="13 14">
    <name type="scientific">Smittium mucronatum</name>
    <dbReference type="NCBI Taxonomy" id="133383"/>
    <lineage>
        <taxon>Eukaryota</taxon>
        <taxon>Fungi</taxon>
        <taxon>Fungi incertae sedis</taxon>
        <taxon>Zoopagomycota</taxon>
        <taxon>Kickxellomycotina</taxon>
        <taxon>Harpellomycetes</taxon>
        <taxon>Harpellales</taxon>
        <taxon>Legeriomycetaceae</taxon>
        <taxon>Smittium</taxon>
    </lineage>
</organism>
<dbReference type="GO" id="GO:0016627">
    <property type="term" value="F:oxidoreductase activity, acting on the CH-CH group of donors"/>
    <property type="evidence" value="ECO:0007669"/>
    <property type="project" value="InterPro"/>
</dbReference>
<comment type="caution">
    <text evidence="13">The sequence shown here is derived from an EMBL/GenBank/DDBJ whole genome shotgun (WGS) entry which is preliminary data.</text>
</comment>
<sequence>MKVSVEKQRRSSKGPSKGGAPQTANISSPVEFELSEGASVLDLKNQIQKKMKVPVVQQRLTIDGGKKVLEDKSLVKNYELEDKVVALKDLGPQISWKAVFLIEYGGPILIHLAIYKMQSLFYGQKFVHSPAQRAMFFMAIFHYLKREYETLFVHRFSHGTMPFSNLFKNCFHYYVLGGVLLAYFNYMPSGGLGTPVADNMSSFRIAISILLFIASEFSNYSTHVTLKNLRPAGSTVRKIPYGYGFDMVSCPNYLFEILSWLSYAIISPSYFTWLFIIVSSAQMYLWAVKKHKAYKKEFPNYPKSRKALFPYIA</sequence>
<evidence type="ECO:0000313" key="14">
    <source>
        <dbReference type="Proteomes" id="UP000187455"/>
    </source>
</evidence>
<dbReference type="InterPro" id="IPR001104">
    <property type="entry name" value="3-oxo-5_a-steroid_4-DH_C"/>
</dbReference>
<dbReference type="SUPFAM" id="SSF54236">
    <property type="entry name" value="Ubiquitin-like"/>
    <property type="match status" value="1"/>
</dbReference>
<dbReference type="PROSITE" id="PS50244">
    <property type="entry name" value="S5A_REDUCTASE"/>
    <property type="match status" value="1"/>
</dbReference>
<evidence type="ECO:0000256" key="2">
    <source>
        <dbReference type="ARBA" id="ARBA00007742"/>
    </source>
</evidence>
<evidence type="ECO:0000313" key="13">
    <source>
        <dbReference type="EMBL" id="OLY85233.1"/>
    </source>
</evidence>
<evidence type="ECO:0000256" key="5">
    <source>
        <dbReference type="ARBA" id="ARBA00022857"/>
    </source>
</evidence>
<evidence type="ECO:0000256" key="8">
    <source>
        <dbReference type="ARBA" id="ARBA00023098"/>
    </source>
</evidence>
<dbReference type="EMBL" id="LSSL01000176">
    <property type="protein sequence ID" value="OLY85233.1"/>
    <property type="molecule type" value="Genomic_DNA"/>
</dbReference>
<evidence type="ECO:0000256" key="9">
    <source>
        <dbReference type="ARBA" id="ARBA00023136"/>
    </source>
</evidence>
<dbReference type="PANTHER" id="PTHR10556">
    <property type="entry name" value="3-OXO-5-ALPHA-STEROID 4-DEHYDROGENASE"/>
    <property type="match status" value="1"/>
</dbReference>
<feature type="transmembrane region" description="Helical" evidence="11">
    <location>
        <begin position="171"/>
        <end position="189"/>
    </location>
</feature>
<evidence type="ECO:0000256" key="11">
    <source>
        <dbReference type="SAM" id="Phobius"/>
    </source>
</evidence>
<dbReference type="PANTHER" id="PTHR10556:SF28">
    <property type="entry name" value="VERY-LONG-CHAIN ENOYL-COA REDUCTASE"/>
    <property type="match status" value="1"/>
</dbReference>
<comment type="similarity">
    <text evidence="2">Belongs to the steroid 5-alpha reductase family.</text>
</comment>
<keyword evidence="3" id="KW-0444">Lipid biosynthesis</keyword>
<evidence type="ECO:0000256" key="6">
    <source>
        <dbReference type="ARBA" id="ARBA00022989"/>
    </source>
</evidence>
<evidence type="ECO:0000256" key="10">
    <source>
        <dbReference type="SAM" id="MobiDB-lite"/>
    </source>
</evidence>
<evidence type="ECO:0000256" key="7">
    <source>
        <dbReference type="ARBA" id="ARBA00023002"/>
    </source>
</evidence>
<dbReference type="STRING" id="133383.A0A1R0H7Y9"/>
<reference evidence="13 14" key="1">
    <citation type="journal article" date="2016" name="Mol. Biol. Evol.">
        <title>Genome-Wide Survey of Gut Fungi (Harpellales) Reveals the First Horizontally Transferred Ubiquitin Gene from a Mosquito Host.</title>
        <authorList>
            <person name="Wang Y."/>
            <person name="White M.M."/>
            <person name="Kvist S."/>
            <person name="Moncalvo J.M."/>
        </authorList>
    </citation>
    <scope>NUCLEOTIDE SEQUENCE [LARGE SCALE GENOMIC DNA]</scope>
    <source>
        <strain evidence="13 14">ALG-7-W6</strain>
    </source>
</reference>
<keyword evidence="9 11" id="KW-0472">Membrane</keyword>
<dbReference type="PROSITE" id="PS50053">
    <property type="entry name" value="UBIQUITIN_2"/>
    <property type="match status" value="1"/>
</dbReference>
<dbReference type="Proteomes" id="UP000187455">
    <property type="component" value="Unassembled WGS sequence"/>
</dbReference>
<keyword evidence="6 11" id="KW-1133">Transmembrane helix</keyword>
<dbReference type="Pfam" id="PF02544">
    <property type="entry name" value="Steroid_dh"/>
    <property type="match status" value="1"/>
</dbReference>
<keyword evidence="8" id="KW-0443">Lipid metabolism</keyword>
<accession>A0A1R0H7Y9</accession>
<dbReference type="InterPro" id="IPR029071">
    <property type="entry name" value="Ubiquitin-like_domsf"/>
</dbReference>
<keyword evidence="14" id="KW-1185">Reference proteome</keyword>
<dbReference type="InterPro" id="IPR000626">
    <property type="entry name" value="Ubiquitin-like_dom"/>
</dbReference>
<gene>
    <name evidence="13" type="ORF">AYI68_g580</name>
</gene>
<dbReference type="InterPro" id="IPR039357">
    <property type="entry name" value="SRD5A/TECR"/>
</dbReference>
<dbReference type="GO" id="GO:0005789">
    <property type="term" value="C:endoplasmic reticulum membrane"/>
    <property type="evidence" value="ECO:0007669"/>
    <property type="project" value="UniProtKB-SubCell"/>
</dbReference>
<feature type="transmembrane region" description="Helical" evidence="11">
    <location>
        <begin position="270"/>
        <end position="288"/>
    </location>
</feature>
<evidence type="ECO:0000256" key="4">
    <source>
        <dbReference type="ARBA" id="ARBA00022692"/>
    </source>
</evidence>
<evidence type="ECO:0000256" key="1">
    <source>
        <dbReference type="ARBA" id="ARBA00004477"/>
    </source>
</evidence>
<name>A0A1R0H7Y9_9FUNG</name>
<dbReference type="Gene3D" id="3.10.20.90">
    <property type="entry name" value="Phosphatidylinositol 3-kinase Catalytic Subunit, Chain A, domain 1"/>
    <property type="match status" value="1"/>
</dbReference>
<feature type="domain" description="Ubiquitin-like" evidence="12">
    <location>
        <begin position="1"/>
        <end position="82"/>
    </location>
</feature>
<protein>
    <submittedName>
        <fullName evidence="13">Putative enoyl reductase</fullName>
    </submittedName>
</protein>
<comment type="subcellular location">
    <subcellularLocation>
        <location evidence="1">Endoplasmic reticulum membrane</location>
        <topology evidence="1">Multi-pass membrane protein</topology>
    </subcellularLocation>
</comment>
<proteinExistence type="inferred from homology"/>
<dbReference type="CDD" id="cd17039">
    <property type="entry name" value="Ubl_ubiquitin_like"/>
    <property type="match status" value="1"/>
</dbReference>
<dbReference type="Gene3D" id="1.20.120.1630">
    <property type="match status" value="1"/>
</dbReference>
<evidence type="ECO:0000256" key="3">
    <source>
        <dbReference type="ARBA" id="ARBA00022516"/>
    </source>
</evidence>
<dbReference type="AlphaFoldDB" id="A0A1R0H7Y9"/>
<keyword evidence="7" id="KW-0560">Oxidoreductase</keyword>
<dbReference type="Pfam" id="PF00240">
    <property type="entry name" value="ubiquitin"/>
    <property type="match status" value="1"/>
</dbReference>
<dbReference type="OrthoDB" id="540503at2759"/>
<keyword evidence="4 11" id="KW-0812">Transmembrane</keyword>
<keyword evidence="5" id="KW-0521">NADP</keyword>
<feature type="region of interest" description="Disordered" evidence="10">
    <location>
        <begin position="1"/>
        <end position="26"/>
    </location>
</feature>
<evidence type="ECO:0000259" key="12">
    <source>
        <dbReference type="PROSITE" id="PS50053"/>
    </source>
</evidence>